<dbReference type="EMBL" id="LR999456">
    <property type="protein sequence ID" value="CAE6113068.1"/>
    <property type="molecule type" value="Genomic_DNA"/>
</dbReference>
<reference evidence="7" key="1">
    <citation type="submission" date="2021-01" db="EMBL/GenBank/DDBJ databases">
        <authorList>
            <person name="Bezrukov I."/>
        </authorList>
    </citation>
    <scope>NUCLEOTIDE SEQUENCE</scope>
</reference>
<evidence type="ECO:0000256" key="1">
    <source>
        <dbReference type="ARBA" id="ARBA00022723"/>
    </source>
</evidence>
<dbReference type="SMART" id="SM00184">
    <property type="entry name" value="RING"/>
    <property type="match status" value="1"/>
</dbReference>
<gene>
    <name evidence="7" type="ORF">AARE701A_LOCUS15778</name>
</gene>
<dbReference type="CDD" id="cd16461">
    <property type="entry name" value="RING-H2_EL5-like"/>
    <property type="match status" value="1"/>
</dbReference>
<name>A0A8S2ANY2_ARAAE</name>
<dbReference type="Pfam" id="PF17123">
    <property type="entry name" value="zf-RING_11"/>
    <property type="match status" value="1"/>
</dbReference>
<dbReference type="GO" id="GO:0016567">
    <property type="term" value="P:protein ubiquitination"/>
    <property type="evidence" value="ECO:0007669"/>
    <property type="project" value="TreeGrafter"/>
</dbReference>
<proteinExistence type="predicted"/>
<dbReference type="InterPro" id="IPR005162">
    <property type="entry name" value="Retrotrans_gag_dom"/>
</dbReference>
<dbReference type="GO" id="GO:0061630">
    <property type="term" value="F:ubiquitin protein ligase activity"/>
    <property type="evidence" value="ECO:0007669"/>
    <property type="project" value="TreeGrafter"/>
</dbReference>
<dbReference type="PANTHER" id="PTHR45969">
    <property type="entry name" value="RING ZINC FINGER PROTEIN-RELATED"/>
    <property type="match status" value="1"/>
</dbReference>
<dbReference type="PROSITE" id="PS50089">
    <property type="entry name" value="ZF_RING_2"/>
    <property type="match status" value="1"/>
</dbReference>
<evidence type="ECO:0000313" key="7">
    <source>
        <dbReference type="EMBL" id="CAE6113068.1"/>
    </source>
</evidence>
<organism evidence="7 8">
    <name type="scientific">Arabidopsis arenosa</name>
    <name type="common">Sand rock-cress</name>
    <name type="synonym">Cardaminopsis arenosa</name>
    <dbReference type="NCBI Taxonomy" id="38785"/>
    <lineage>
        <taxon>Eukaryota</taxon>
        <taxon>Viridiplantae</taxon>
        <taxon>Streptophyta</taxon>
        <taxon>Embryophyta</taxon>
        <taxon>Tracheophyta</taxon>
        <taxon>Spermatophyta</taxon>
        <taxon>Magnoliopsida</taxon>
        <taxon>eudicotyledons</taxon>
        <taxon>Gunneridae</taxon>
        <taxon>Pentapetalae</taxon>
        <taxon>rosids</taxon>
        <taxon>malvids</taxon>
        <taxon>Brassicales</taxon>
        <taxon>Brassicaceae</taxon>
        <taxon>Camelineae</taxon>
        <taxon>Arabidopsis</taxon>
    </lineage>
</organism>
<feature type="region of interest" description="Disordered" evidence="5">
    <location>
        <begin position="254"/>
        <end position="291"/>
    </location>
</feature>
<evidence type="ECO:0000256" key="5">
    <source>
        <dbReference type="SAM" id="MobiDB-lite"/>
    </source>
</evidence>
<evidence type="ECO:0000313" key="8">
    <source>
        <dbReference type="Proteomes" id="UP000682877"/>
    </source>
</evidence>
<keyword evidence="3" id="KW-0862">Zinc</keyword>
<keyword evidence="2 4" id="KW-0863">Zinc-finger</keyword>
<dbReference type="Gene3D" id="3.30.40.10">
    <property type="entry name" value="Zinc/RING finger domain, C3HC4 (zinc finger)"/>
    <property type="match status" value="1"/>
</dbReference>
<evidence type="ECO:0000256" key="3">
    <source>
        <dbReference type="ARBA" id="ARBA00022833"/>
    </source>
</evidence>
<evidence type="ECO:0000256" key="4">
    <source>
        <dbReference type="PROSITE-ProRule" id="PRU00175"/>
    </source>
</evidence>
<dbReference type="InterPro" id="IPR013083">
    <property type="entry name" value="Znf_RING/FYVE/PHD"/>
</dbReference>
<protein>
    <recommendedName>
        <fullName evidence="6">RING-type domain-containing protein</fullName>
    </recommendedName>
</protein>
<dbReference type="InterPro" id="IPR001841">
    <property type="entry name" value="Znf_RING"/>
</dbReference>
<dbReference type="PANTHER" id="PTHR45969:SF11">
    <property type="entry name" value="RING_U-BOX SUPERFAMILY PROTEIN"/>
    <property type="match status" value="1"/>
</dbReference>
<feature type="domain" description="RING-type" evidence="6">
    <location>
        <begin position="84"/>
        <end position="141"/>
    </location>
</feature>
<evidence type="ECO:0000259" key="6">
    <source>
        <dbReference type="PROSITE" id="PS50089"/>
    </source>
</evidence>
<evidence type="ECO:0000256" key="2">
    <source>
        <dbReference type="ARBA" id="ARBA00022771"/>
    </source>
</evidence>
<dbReference type="AlphaFoldDB" id="A0A8S2ANY2"/>
<dbReference type="Pfam" id="PF03732">
    <property type="entry name" value="Retrotrans_gag"/>
    <property type="match status" value="1"/>
</dbReference>
<dbReference type="Proteomes" id="UP000682877">
    <property type="component" value="Chromosome 6"/>
</dbReference>
<keyword evidence="1" id="KW-0479">Metal-binding</keyword>
<dbReference type="GO" id="GO:0008270">
    <property type="term" value="F:zinc ion binding"/>
    <property type="evidence" value="ECO:0007669"/>
    <property type="project" value="UniProtKB-KW"/>
</dbReference>
<accession>A0A8S2ANY2</accession>
<keyword evidence="8" id="KW-1185">Reference proteome</keyword>
<dbReference type="SUPFAM" id="SSF57850">
    <property type="entry name" value="RING/U-box"/>
    <property type="match status" value="1"/>
</dbReference>
<sequence length="753" mass="85588">MSFFIEHSGLIVTQLLYKMAVLITVLRWILAWILRYRSRSRSTASSSSSSASPSISSQAIKESLSVTTFRDAAERSPAMINDTCAVCLGDLEDGDEVRELRNCSHMFHRECIDRWLDYECCGGDDNNEAEEDNHRTCPLCRTPLLAANTTSCGDWPAKNEPSWAVERLLYLFGDDLHEKEDFFRDFIEERRSLFVSMAAIQILDQVDDSADSLIESMRGVQNTMALLHSTVGDLLNSMAETLKSMAEMKSALLLQPPTEPSSSSSSSQVTVNHEDLPAPPKQQSTTVVDNSIDEKDKSRVIHLKKVQVEMPQIHTYLSRGLLDQYALSQERWEPMLLLLRSRQPRLNRNQWLSTKRTFPVTSSIPPDKFQGLIDQIEKCVDVGKESLTHETTQNAESSLANKLKQREDETENCVGFGRGGIFTKETAQNVEADVAKRLKRREVDTEIAYKALDELRQSLANNDILLKEKTMATIRLMEKLDGGQTSRDFGNLGDIVSMGTTLLVKETVESAGRATKQYILNKSSQNLEFRNKIIMIADKLYKWMCKLTNSPEKDITDLDEAAVIVTIAALAPIALVIVHIDFEGLNVNSWILRAERYFRFGSFTETEKIRLAYMSVEGPALSWFNLWENRNPFVDWNDFKSRLLQRFGDFRSVMERLLSLKQVDSVIVYLGEFEELSSQCLDVPDSLLEAVFVKGLKDEIQEMLRVFPPKGLRDIIMMARRLENSAFCRVIKNSQLTDSEFEDLPLRRTKLNS</sequence>